<dbReference type="AlphaFoldDB" id="A0A1F6FF66"/>
<protein>
    <recommendedName>
        <fullName evidence="4">HTH deoR-type domain-containing protein</fullName>
    </recommendedName>
</protein>
<evidence type="ECO:0000256" key="1">
    <source>
        <dbReference type="SAM" id="MobiDB-lite"/>
    </source>
</evidence>
<feature type="region of interest" description="Disordered" evidence="1">
    <location>
        <begin position="140"/>
        <end position="161"/>
    </location>
</feature>
<comment type="caution">
    <text evidence="2">The sequence shown here is derived from an EMBL/GenBank/DDBJ whole genome shotgun (WGS) entry which is preliminary data.</text>
</comment>
<dbReference type="STRING" id="1798525.A3G90_00130"/>
<evidence type="ECO:0008006" key="4">
    <source>
        <dbReference type="Google" id="ProtNLM"/>
    </source>
</evidence>
<accession>A0A1F6FF66</accession>
<evidence type="ECO:0000313" key="3">
    <source>
        <dbReference type="Proteomes" id="UP000177325"/>
    </source>
</evidence>
<dbReference type="InterPro" id="IPR036390">
    <property type="entry name" value="WH_DNA-bd_sf"/>
</dbReference>
<sequence length="242" mass="27272">MDKDNVFAVKRLAANNEYYSNVFKKTERTVSVVFYILSYIERKQETEFHIKTMSEKAMAVHEASLATLSLYEYEAKEKIFPFQQSLVALEGTLRIANAARVLNDEVLALLVGEVDLVQRYLRNHFVGAIPLTMRDTEGNSGGDIKRVTRTSLSGPTRPSRVSIPKGDISSDAHMVYSQLVDRGARIKTVLEAKPAATIKDISEVITDVSEKTIQRELNSLIEKGQVVREGERRWSKYSIATK</sequence>
<name>A0A1F6FF66_9BACT</name>
<dbReference type="EMBL" id="MFMM01000001">
    <property type="protein sequence ID" value="OGG84490.1"/>
    <property type="molecule type" value="Genomic_DNA"/>
</dbReference>
<dbReference type="Proteomes" id="UP000177325">
    <property type="component" value="Unassembled WGS sequence"/>
</dbReference>
<reference evidence="2 3" key="1">
    <citation type="journal article" date="2016" name="Nat. Commun.">
        <title>Thousands of microbial genomes shed light on interconnected biogeochemical processes in an aquifer system.</title>
        <authorList>
            <person name="Anantharaman K."/>
            <person name="Brown C.T."/>
            <person name="Hug L.A."/>
            <person name="Sharon I."/>
            <person name="Castelle C.J."/>
            <person name="Probst A.J."/>
            <person name="Thomas B.C."/>
            <person name="Singh A."/>
            <person name="Wilkins M.J."/>
            <person name="Karaoz U."/>
            <person name="Brodie E.L."/>
            <person name="Williams K.H."/>
            <person name="Hubbard S.S."/>
            <person name="Banfield J.F."/>
        </authorList>
    </citation>
    <scope>NUCLEOTIDE SEQUENCE [LARGE SCALE GENOMIC DNA]</scope>
</reference>
<dbReference type="InterPro" id="IPR036388">
    <property type="entry name" value="WH-like_DNA-bd_sf"/>
</dbReference>
<dbReference type="Gene3D" id="1.10.10.10">
    <property type="entry name" value="Winged helix-like DNA-binding domain superfamily/Winged helix DNA-binding domain"/>
    <property type="match status" value="1"/>
</dbReference>
<gene>
    <name evidence="2" type="ORF">A3G90_00130</name>
</gene>
<evidence type="ECO:0000313" key="2">
    <source>
        <dbReference type="EMBL" id="OGG84490.1"/>
    </source>
</evidence>
<dbReference type="SUPFAM" id="SSF46785">
    <property type="entry name" value="Winged helix' DNA-binding domain"/>
    <property type="match status" value="1"/>
</dbReference>
<proteinExistence type="predicted"/>
<organism evidence="2 3">
    <name type="scientific">Candidatus Kaiserbacteria bacterium RIFCSPLOWO2_12_FULL_45_26</name>
    <dbReference type="NCBI Taxonomy" id="1798525"/>
    <lineage>
        <taxon>Bacteria</taxon>
        <taxon>Candidatus Kaiseribacteriota</taxon>
    </lineage>
</organism>